<feature type="coiled-coil region" evidence="1">
    <location>
        <begin position="129"/>
        <end position="156"/>
    </location>
</feature>
<organism evidence="3 4">
    <name type="scientific">Gelidibacter maritimus</name>
    <dbReference type="NCBI Taxonomy" id="2761487"/>
    <lineage>
        <taxon>Bacteria</taxon>
        <taxon>Pseudomonadati</taxon>
        <taxon>Bacteroidota</taxon>
        <taxon>Flavobacteriia</taxon>
        <taxon>Flavobacteriales</taxon>
        <taxon>Flavobacteriaceae</taxon>
        <taxon>Gelidibacter</taxon>
    </lineage>
</organism>
<comment type="caution">
    <text evidence="3">The sequence shown here is derived from an EMBL/GenBank/DDBJ whole genome shotgun (WGS) entry which is preliminary data.</text>
</comment>
<name>A0A7W2M7U5_9FLAO</name>
<evidence type="ECO:0000256" key="1">
    <source>
        <dbReference type="SAM" id="Coils"/>
    </source>
</evidence>
<proteinExistence type="predicted"/>
<keyword evidence="2" id="KW-0472">Membrane</keyword>
<keyword evidence="4" id="KW-1185">Reference proteome</keyword>
<dbReference type="EMBL" id="JACGLT010000017">
    <property type="protein sequence ID" value="MBA6154280.1"/>
    <property type="molecule type" value="Genomic_DNA"/>
</dbReference>
<feature type="transmembrane region" description="Helical" evidence="2">
    <location>
        <begin position="66"/>
        <end position="85"/>
    </location>
</feature>
<reference evidence="3 4" key="1">
    <citation type="submission" date="2020-07" db="EMBL/GenBank/DDBJ databases">
        <title>Bacterium isolated from marine sediment.</title>
        <authorList>
            <person name="Shang D."/>
        </authorList>
    </citation>
    <scope>NUCLEOTIDE SEQUENCE [LARGE SCALE GENOMIC DNA]</scope>
    <source>
        <strain evidence="3 4">F6074</strain>
    </source>
</reference>
<sequence>MIQSKHCDLCEFPKRNLKNGLTCGLTDKKPDFRGFCSDIKFSDSFKEQLTELLNQIGQIKKRKTSVYFNFGLFVVIGLLIIFGSYPHLTEYLKKAFEPEFSYSDWKYFSLILLLEFVGILLLYMGFYPFNKYKKELNKLESDKKEIELVLKNYGIEIETLTNLEKIKKRHHNKAVYN</sequence>
<dbReference type="AlphaFoldDB" id="A0A7W2M7U5"/>
<evidence type="ECO:0000313" key="4">
    <source>
        <dbReference type="Proteomes" id="UP000541857"/>
    </source>
</evidence>
<gene>
    <name evidence="3" type="ORF">H3Z82_16255</name>
</gene>
<evidence type="ECO:0000313" key="3">
    <source>
        <dbReference type="EMBL" id="MBA6154280.1"/>
    </source>
</evidence>
<dbReference type="Proteomes" id="UP000541857">
    <property type="component" value="Unassembled WGS sequence"/>
</dbReference>
<protein>
    <submittedName>
        <fullName evidence="3">Uncharacterized protein</fullName>
    </submittedName>
</protein>
<accession>A0A7W2M7U5</accession>
<keyword evidence="2" id="KW-1133">Transmembrane helix</keyword>
<keyword evidence="2" id="KW-0812">Transmembrane</keyword>
<dbReference type="RefSeq" id="WP_182206559.1">
    <property type="nucleotide sequence ID" value="NZ_JACGLT010000017.1"/>
</dbReference>
<feature type="transmembrane region" description="Helical" evidence="2">
    <location>
        <begin position="105"/>
        <end position="129"/>
    </location>
</feature>
<keyword evidence="1" id="KW-0175">Coiled coil</keyword>
<evidence type="ECO:0000256" key="2">
    <source>
        <dbReference type="SAM" id="Phobius"/>
    </source>
</evidence>